<dbReference type="Proteomes" id="UP000475862">
    <property type="component" value="Unassembled WGS sequence"/>
</dbReference>
<reference evidence="2 3" key="1">
    <citation type="submission" date="2019-08" db="EMBL/GenBank/DDBJ databases">
        <title>The genome of the soybean aphid Biotype 1, its phylome, world population structure and adaptation to the North American continent.</title>
        <authorList>
            <person name="Giordano R."/>
            <person name="Donthu R.K."/>
            <person name="Hernandez A.G."/>
            <person name="Wright C.L."/>
            <person name="Zimin A.V."/>
        </authorList>
    </citation>
    <scope>NUCLEOTIDE SEQUENCE [LARGE SCALE GENOMIC DNA]</scope>
    <source>
        <tissue evidence="2">Whole aphids</tissue>
    </source>
</reference>
<keyword evidence="1" id="KW-1133">Transmembrane helix</keyword>
<keyword evidence="1" id="KW-0812">Transmembrane</keyword>
<name>A0A6G0T9B6_APHGL</name>
<keyword evidence="1" id="KW-0472">Membrane</keyword>
<evidence type="ECO:0000313" key="3">
    <source>
        <dbReference type="Proteomes" id="UP000475862"/>
    </source>
</evidence>
<accession>A0A6G0T9B6</accession>
<protein>
    <submittedName>
        <fullName evidence="2">Uncharacterized protein</fullName>
    </submittedName>
</protein>
<dbReference type="EMBL" id="VYZN01000050">
    <property type="protein sequence ID" value="KAE9527902.1"/>
    <property type="molecule type" value="Genomic_DNA"/>
</dbReference>
<proteinExistence type="predicted"/>
<keyword evidence="3" id="KW-1185">Reference proteome</keyword>
<comment type="caution">
    <text evidence="2">The sequence shown here is derived from an EMBL/GenBank/DDBJ whole genome shotgun (WGS) entry which is preliminary data.</text>
</comment>
<organism evidence="2 3">
    <name type="scientific">Aphis glycines</name>
    <name type="common">Soybean aphid</name>
    <dbReference type="NCBI Taxonomy" id="307491"/>
    <lineage>
        <taxon>Eukaryota</taxon>
        <taxon>Metazoa</taxon>
        <taxon>Ecdysozoa</taxon>
        <taxon>Arthropoda</taxon>
        <taxon>Hexapoda</taxon>
        <taxon>Insecta</taxon>
        <taxon>Pterygota</taxon>
        <taxon>Neoptera</taxon>
        <taxon>Paraneoptera</taxon>
        <taxon>Hemiptera</taxon>
        <taxon>Sternorrhyncha</taxon>
        <taxon>Aphidomorpha</taxon>
        <taxon>Aphidoidea</taxon>
        <taxon>Aphididae</taxon>
        <taxon>Aphidini</taxon>
        <taxon>Aphis</taxon>
        <taxon>Aphis</taxon>
    </lineage>
</organism>
<evidence type="ECO:0000313" key="2">
    <source>
        <dbReference type="EMBL" id="KAE9527902.1"/>
    </source>
</evidence>
<sequence length="178" mass="20999">MFNTKKEIERRPEVFFLITKKSFNTIGKMETNYKLLFTDKIPTFIFIFISKNYLVNGSLINNFRRQCWYKEFSESSWGPSRFHNTFLIGKLDIIRPARKQLKLYPITRLVCTNVNISTTYYVYFGLGRNTAETDFSFYALYIIMYDVTIYTILFLGDGMGGRYCSYDHFKGARVASKN</sequence>
<evidence type="ECO:0000256" key="1">
    <source>
        <dbReference type="SAM" id="Phobius"/>
    </source>
</evidence>
<dbReference type="AlphaFoldDB" id="A0A6G0T9B6"/>
<feature type="transmembrane region" description="Helical" evidence="1">
    <location>
        <begin position="103"/>
        <end position="123"/>
    </location>
</feature>
<feature type="transmembrane region" description="Helical" evidence="1">
    <location>
        <begin position="135"/>
        <end position="155"/>
    </location>
</feature>
<gene>
    <name evidence="2" type="ORF">AGLY_012726</name>
</gene>